<protein>
    <recommendedName>
        <fullName evidence="3">HD domain-containing protein</fullName>
    </recommendedName>
</protein>
<comment type="caution">
    <text evidence="1">The sequence shown here is derived from an EMBL/GenBank/DDBJ whole genome shotgun (WGS) entry which is preliminary data.</text>
</comment>
<dbReference type="GeneID" id="94169081"/>
<dbReference type="KEGG" id="lenr:94169081"/>
<dbReference type="AlphaFoldDB" id="A0A836G7N8"/>
<dbReference type="PANTHER" id="PTHR33594:SF1">
    <property type="entry name" value="HD_PDEASE DOMAIN-CONTAINING PROTEIN"/>
    <property type="match status" value="1"/>
</dbReference>
<dbReference type="Gene3D" id="1.20.58.1910">
    <property type="match status" value="1"/>
</dbReference>
<accession>A0A836G7N8</accession>
<dbReference type="Gene3D" id="1.10.472.50">
    <property type="entry name" value="HD-domain/PDEase-like"/>
    <property type="match status" value="1"/>
</dbReference>
<name>A0A836G7N8_LEIEN</name>
<sequence>MEEFHYELWARCTSFVASACAGRDASHGLGHMRKVTEQAILLYLMDAASTAGPGERAGMLYRIILVGMLHDVADHKYDVDGTLLSQVKSFAAAEALTLVIHAANTDPSLFSVPLPHAKAGGSEETKAQLVAQLLLTSLDAISYSKEAKRGLRWYVPALSDGVAAVVSKSSSWVAVRDYVSDSDKLEAIGEEGLLRCYEYTCAQCRAAALAQRTVNSPQASNEMAASHAASVERQLEAMLLSDVVTHFHEKLKRLQPMFIVTPAGKNLGTPRAAEMAALLEEWQRDGPPPVTVYWRNAAAEYTHQREIGSSVEGQR</sequence>
<keyword evidence="2" id="KW-1185">Reference proteome</keyword>
<reference evidence="1 2" key="1">
    <citation type="submission" date="2021-02" db="EMBL/GenBank/DDBJ databases">
        <title>Leishmania (Mundinia) enrietti genome sequencing and assembly.</title>
        <authorList>
            <person name="Almutairi H."/>
            <person name="Gatherer D."/>
        </authorList>
    </citation>
    <scope>NUCLEOTIDE SEQUENCE [LARGE SCALE GENOMIC DNA]</scope>
    <source>
        <strain evidence="1">CUR178</strain>
    </source>
</reference>
<dbReference type="Proteomes" id="UP000674179">
    <property type="component" value="Chromosome 33"/>
</dbReference>
<organism evidence="1 2">
    <name type="scientific">Leishmania enriettii</name>
    <dbReference type="NCBI Taxonomy" id="5663"/>
    <lineage>
        <taxon>Eukaryota</taxon>
        <taxon>Discoba</taxon>
        <taxon>Euglenozoa</taxon>
        <taxon>Kinetoplastea</taxon>
        <taxon>Metakinetoplastina</taxon>
        <taxon>Trypanosomatida</taxon>
        <taxon>Trypanosomatidae</taxon>
        <taxon>Leishmaniinae</taxon>
        <taxon>Leishmania</taxon>
    </lineage>
</organism>
<dbReference type="RefSeq" id="XP_067689674.1">
    <property type="nucleotide sequence ID" value="XM_067833571.1"/>
</dbReference>
<evidence type="ECO:0000313" key="2">
    <source>
        <dbReference type="Proteomes" id="UP000674179"/>
    </source>
</evidence>
<gene>
    <name evidence="1" type="ORF">CUR178_01804</name>
</gene>
<evidence type="ECO:0000313" key="1">
    <source>
        <dbReference type="EMBL" id="KAG5469666.1"/>
    </source>
</evidence>
<proteinExistence type="predicted"/>
<dbReference type="PANTHER" id="PTHR33594">
    <property type="entry name" value="SUPERFAMILY HYDROLASE, PUTATIVE (AFU_ORTHOLOGUE AFUA_1G03035)-RELATED"/>
    <property type="match status" value="1"/>
</dbReference>
<dbReference type="EMBL" id="JAFHKP010000033">
    <property type="protein sequence ID" value="KAG5469666.1"/>
    <property type="molecule type" value="Genomic_DNA"/>
</dbReference>
<dbReference type="OrthoDB" id="16547at2759"/>
<dbReference type="SUPFAM" id="SSF109604">
    <property type="entry name" value="HD-domain/PDEase-like"/>
    <property type="match status" value="1"/>
</dbReference>
<evidence type="ECO:0008006" key="3">
    <source>
        <dbReference type="Google" id="ProtNLM"/>
    </source>
</evidence>